<feature type="signal peptide" evidence="2">
    <location>
        <begin position="1"/>
        <end position="21"/>
    </location>
</feature>
<keyword evidence="2" id="KW-0732">Signal</keyword>
<evidence type="ECO:0000256" key="1">
    <source>
        <dbReference type="ARBA" id="ARBA00010558"/>
    </source>
</evidence>
<dbReference type="Pfam" id="PF03974">
    <property type="entry name" value="Ecotin"/>
    <property type="match status" value="1"/>
</dbReference>
<comment type="caution">
    <text evidence="3">The sequence shown here is derived from an EMBL/GenBank/DDBJ whole genome shotgun (WGS) entry which is preliminary data.</text>
</comment>
<accession>A0A4R1XVG9</accession>
<dbReference type="InterPro" id="IPR005658">
    <property type="entry name" value="Prot_inh_ecotin"/>
</dbReference>
<dbReference type="EMBL" id="SLVJ01000009">
    <property type="protein sequence ID" value="TCM67252.1"/>
    <property type="molecule type" value="Genomic_DNA"/>
</dbReference>
<evidence type="ECO:0000256" key="2">
    <source>
        <dbReference type="SAM" id="SignalP"/>
    </source>
</evidence>
<proteinExistence type="inferred from homology"/>
<name>A0A4R1XVG9_ACICA</name>
<reference evidence="3 4" key="1">
    <citation type="submission" date="2019-03" db="EMBL/GenBank/DDBJ databases">
        <title>Genomic analyses of the natural microbiome of Caenorhabditis elegans.</title>
        <authorList>
            <person name="Samuel B."/>
        </authorList>
    </citation>
    <scope>NUCLEOTIDE SEQUENCE [LARGE SCALE GENOMIC DNA]</scope>
    <source>
        <strain evidence="3 4">JUb89</strain>
    </source>
</reference>
<sequence length="167" mass="18554">MKKILISTAILSVLAINMTHAATASDSKKLKDVAPYPIATKDSNRNVIWLAPQKDEALYKVEIVATKSGMKDCNNIWFGANLTEKPLEGWGYNYYNITEVKGPMSTQRGCMNNSKTKTNLPIQLGDKSIVRYNSKLPIVVYAPNDVTISYRIWSAPQVTQSATIVNQ</sequence>
<dbReference type="OrthoDB" id="997196at2"/>
<feature type="chain" id="PRO_5021005661" evidence="2">
    <location>
        <begin position="22"/>
        <end position="167"/>
    </location>
</feature>
<gene>
    <name evidence="3" type="ORF">EC844_10921</name>
</gene>
<dbReference type="GO" id="GO:0004867">
    <property type="term" value="F:serine-type endopeptidase inhibitor activity"/>
    <property type="evidence" value="ECO:0007669"/>
    <property type="project" value="InterPro"/>
</dbReference>
<evidence type="ECO:0000313" key="4">
    <source>
        <dbReference type="Proteomes" id="UP000294963"/>
    </source>
</evidence>
<protein>
    <submittedName>
        <fullName evidence="3">Ecotin</fullName>
    </submittedName>
</protein>
<dbReference type="Proteomes" id="UP000294963">
    <property type="component" value="Unassembled WGS sequence"/>
</dbReference>
<dbReference type="AlphaFoldDB" id="A0A4R1XVG9"/>
<organism evidence="3 4">
    <name type="scientific">Acinetobacter calcoaceticus</name>
    <dbReference type="NCBI Taxonomy" id="471"/>
    <lineage>
        <taxon>Bacteria</taxon>
        <taxon>Pseudomonadati</taxon>
        <taxon>Pseudomonadota</taxon>
        <taxon>Gammaproteobacteria</taxon>
        <taxon>Moraxellales</taxon>
        <taxon>Moraxellaceae</taxon>
        <taxon>Acinetobacter</taxon>
        <taxon>Acinetobacter calcoaceticus/baumannii complex</taxon>
    </lineage>
</organism>
<dbReference type="InterPro" id="IPR036198">
    <property type="entry name" value="Ecotin_sf"/>
</dbReference>
<dbReference type="Gene3D" id="2.60.40.550">
    <property type="entry name" value="Ecotin"/>
    <property type="match status" value="1"/>
</dbReference>
<dbReference type="PANTHER" id="PTHR35890:SF3">
    <property type="entry name" value="ECOTIN"/>
    <property type="match status" value="1"/>
</dbReference>
<evidence type="ECO:0000313" key="3">
    <source>
        <dbReference type="EMBL" id="TCM67252.1"/>
    </source>
</evidence>
<dbReference type="NCBIfam" id="NF002987">
    <property type="entry name" value="PRK03719.1"/>
    <property type="match status" value="1"/>
</dbReference>
<dbReference type="PIRSF" id="PIRSF006865">
    <property type="entry name" value="Prot_inh_ecotin"/>
    <property type="match status" value="1"/>
</dbReference>
<dbReference type="PANTHER" id="PTHR35890">
    <property type="match status" value="1"/>
</dbReference>
<comment type="similarity">
    <text evidence="1">Belongs to the protease inhibitor I11 (ecotin) family.</text>
</comment>
<dbReference type="SUPFAM" id="SSF49772">
    <property type="entry name" value="Ecotin, trypsin inhibitor"/>
    <property type="match status" value="1"/>
</dbReference>
<keyword evidence="4" id="KW-1185">Reference proteome</keyword>